<organism evidence="3">
    <name type="scientific">bioreactor metagenome</name>
    <dbReference type="NCBI Taxonomy" id="1076179"/>
    <lineage>
        <taxon>unclassified sequences</taxon>
        <taxon>metagenomes</taxon>
        <taxon>ecological metagenomes</taxon>
    </lineage>
</organism>
<reference evidence="3" key="1">
    <citation type="submission" date="2019-08" db="EMBL/GenBank/DDBJ databases">
        <authorList>
            <person name="Kucharzyk K."/>
            <person name="Murdoch R.W."/>
            <person name="Higgins S."/>
            <person name="Loffler F."/>
        </authorList>
    </citation>
    <scope>NUCLEOTIDE SEQUENCE</scope>
</reference>
<evidence type="ECO:0000259" key="2">
    <source>
        <dbReference type="Pfam" id="PF03816"/>
    </source>
</evidence>
<sequence length="374" mass="40712">MTAAPRFAHCHGPAFRFDGPFAQRAGADKEFAVPMVKKRRRRHISPLQRRLMALVIILSVFVGLTLTYKAIVRPPQLEGENGAGLPASSQAFSSAEQALQDADQLALAAKAAHSARKSDFYTILVSGVDDGNGGSDTNILVAVDAGAGRIYGVNIPRDTKSRINGKNYKFNAAYNLGGMEQAAETLSGQLGIPVDYTVEVSLKAFSALVDAIGGVDFNIPVNMDYDDPIQNLSIHFTAGTRHLTGAEALKVVRFRHNNDGTGYGSEDIGRMKTQQDFLKAVAKQTLRPANLTKVSQFAKIFQQYVKTDLELGELAWLGQEAFSMGADNVNFSTLPGEWHSPYIYLNADEVLGIVNEYLNPYVEDRVLADLNILS</sequence>
<keyword evidence="1" id="KW-0472">Membrane</keyword>
<dbReference type="Gene3D" id="3.40.630.190">
    <property type="entry name" value="LCP protein"/>
    <property type="match status" value="1"/>
</dbReference>
<feature type="transmembrane region" description="Helical" evidence="1">
    <location>
        <begin position="51"/>
        <end position="71"/>
    </location>
</feature>
<dbReference type="EMBL" id="VSSQ01025322">
    <property type="protein sequence ID" value="MPM73374.1"/>
    <property type="molecule type" value="Genomic_DNA"/>
</dbReference>
<keyword evidence="1" id="KW-0812">Transmembrane</keyword>
<feature type="domain" description="Cell envelope-related transcriptional attenuator" evidence="2">
    <location>
        <begin position="135"/>
        <end position="285"/>
    </location>
</feature>
<name>A0A645C9Q1_9ZZZZ</name>
<evidence type="ECO:0000313" key="3">
    <source>
        <dbReference type="EMBL" id="MPM73374.1"/>
    </source>
</evidence>
<dbReference type="NCBIfam" id="TIGR00350">
    <property type="entry name" value="lytR_cpsA_psr"/>
    <property type="match status" value="1"/>
</dbReference>
<evidence type="ECO:0000256" key="1">
    <source>
        <dbReference type="SAM" id="Phobius"/>
    </source>
</evidence>
<gene>
    <name evidence="3" type="primary">lytR_44</name>
    <name evidence="3" type="ORF">SDC9_120354</name>
</gene>
<dbReference type="PANTHER" id="PTHR33392">
    <property type="entry name" value="POLYISOPRENYL-TEICHOIC ACID--PEPTIDOGLYCAN TEICHOIC ACID TRANSFERASE TAGU"/>
    <property type="match status" value="1"/>
</dbReference>
<accession>A0A645C9Q1</accession>
<dbReference type="InterPro" id="IPR004474">
    <property type="entry name" value="LytR_CpsA_psr"/>
</dbReference>
<dbReference type="PANTHER" id="PTHR33392:SF6">
    <property type="entry name" value="POLYISOPRENYL-TEICHOIC ACID--PEPTIDOGLYCAN TEICHOIC ACID TRANSFERASE TAGU"/>
    <property type="match status" value="1"/>
</dbReference>
<proteinExistence type="predicted"/>
<dbReference type="InterPro" id="IPR050922">
    <property type="entry name" value="LytR/CpsA/Psr_CW_biosynth"/>
</dbReference>
<protein>
    <submittedName>
        <fullName evidence="3">Transcriptional regulator LytR</fullName>
    </submittedName>
</protein>
<dbReference type="AlphaFoldDB" id="A0A645C9Q1"/>
<keyword evidence="1" id="KW-1133">Transmembrane helix</keyword>
<dbReference type="Pfam" id="PF03816">
    <property type="entry name" value="LytR_cpsA_psr"/>
    <property type="match status" value="1"/>
</dbReference>
<comment type="caution">
    <text evidence="3">The sequence shown here is derived from an EMBL/GenBank/DDBJ whole genome shotgun (WGS) entry which is preliminary data.</text>
</comment>